<evidence type="ECO:0000256" key="1">
    <source>
        <dbReference type="ARBA" id="ARBA00023125"/>
    </source>
</evidence>
<dbReference type="PANTHER" id="PTHR30204">
    <property type="entry name" value="REDOX-CYCLING DRUG-SENSING TRANSCRIPTIONAL ACTIVATOR SOXR"/>
    <property type="match status" value="1"/>
</dbReference>
<dbReference type="RefSeq" id="WP_319599652.1">
    <property type="nucleotide sequence ID" value="NZ_AP035884.1"/>
</dbReference>
<reference evidence="4" key="1">
    <citation type="submission" date="2024-07" db="EMBL/GenBank/DDBJ databases">
        <title>Complete genome sequences of cellulolytic bacteria, Kitasatospora sp. CMC57 and Streptomyces sp. CMC78, isolated from Japanese agricultural soil.</title>
        <authorList>
            <person name="Hashimoto T."/>
            <person name="Ito M."/>
            <person name="Iwamoto M."/>
            <person name="Fukahori D."/>
            <person name="Shoda T."/>
            <person name="Sakoda M."/>
            <person name="Morohoshi T."/>
            <person name="Mitsuboshi M."/>
            <person name="Nishizawa T."/>
        </authorList>
    </citation>
    <scope>NUCLEOTIDE SEQUENCE</scope>
    <source>
        <strain evidence="4">CMC78</strain>
    </source>
</reference>
<protein>
    <submittedName>
        <fullName evidence="4">MerR family transcriptional regulator</fullName>
    </submittedName>
</protein>
<dbReference type="PROSITE" id="PS50937">
    <property type="entry name" value="HTH_MERR_2"/>
    <property type="match status" value="1"/>
</dbReference>
<dbReference type="InterPro" id="IPR047057">
    <property type="entry name" value="MerR_fam"/>
</dbReference>
<evidence type="ECO:0000313" key="4">
    <source>
        <dbReference type="EMBL" id="BFP50751.1"/>
    </source>
</evidence>
<accession>A0AB33K5K3</accession>
<gene>
    <name evidence="4" type="ORF">SCMC78_05580</name>
</gene>
<evidence type="ECO:0000256" key="2">
    <source>
        <dbReference type="SAM" id="MobiDB-lite"/>
    </source>
</evidence>
<feature type="domain" description="HTH merR-type" evidence="3">
    <location>
        <begin position="15"/>
        <end position="84"/>
    </location>
</feature>
<feature type="region of interest" description="Disordered" evidence="2">
    <location>
        <begin position="82"/>
        <end position="109"/>
    </location>
</feature>
<dbReference type="GO" id="GO:0003677">
    <property type="term" value="F:DNA binding"/>
    <property type="evidence" value="ECO:0007669"/>
    <property type="project" value="UniProtKB-KW"/>
</dbReference>
<dbReference type="InterPro" id="IPR009061">
    <property type="entry name" value="DNA-bd_dom_put_sf"/>
</dbReference>
<dbReference type="InterPro" id="IPR003759">
    <property type="entry name" value="Cbl-bd_cap"/>
</dbReference>
<sequence length="319" mass="33163">MDPVTIPAADPASGGLTTGAVARLLGVAPTTLRSWDRRYGIGPATREGGRHRRWTGADIAALRDMCRLTSAGLPPAEAARTVLAGTSRDAPVPRSGRASRDPGPLPLGRARRECRGLARAAVRLDAPAMDELLTAVLDRYGLPAAWDEVMMPTLHAVGRKWETAGERYVEVEHLLSWHVSGALRAFSAARSAAPGAGVSLLACVPGETHTLALEALAATLAQQAVPVRMFGAALPAGALEEAVRRTGPAAVVLWAQSRSTASRSLVARVGAIEWGVRGARRRPVVLVAGPGWAGEPPPGARYPAGLADAVDVLAALGAR</sequence>
<dbReference type="Gene3D" id="3.40.50.280">
    <property type="entry name" value="Cobalamin-binding domain"/>
    <property type="match status" value="1"/>
</dbReference>
<dbReference type="PANTHER" id="PTHR30204:SF97">
    <property type="entry name" value="MERR FAMILY REGULATORY PROTEIN"/>
    <property type="match status" value="1"/>
</dbReference>
<dbReference type="EMBL" id="AP035884">
    <property type="protein sequence ID" value="BFP50751.1"/>
    <property type="molecule type" value="Genomic_DNA"/>
</dbReference>
<dbReference type="SUPFAM" id="SSF46955">
    <property type="entry name" value="Putative DNA-binding domain"/>
    <property type="match status" value="1"/>
</dbReference>
<dbReference type="Pfam" id="PF02607">
    <property type="entry name" value="B12-binding_2"/>
    <property type="match status" value="1"/>
</dbReference>
<dbReference type="Gene3D" id="1.10.1240.10">
    <property type="entry name" value="Methionine synthase domain"/>
    <property type="match status" value="1"/>
</dbReference>
<dbReference type="Gene3D" id="1.10.1660.10">
    <property type="match status" value="1"/>
</dbReference>
<keyword evidence="1" id="KW-0238">DNA-binding</keyword>
<dbReference type="SMART" id="SM00422">
    <property type="entry name" value="HTH_MERR"/>
    <property type="match status" value="1"/>
</dbReference>
<dbReference type="InterPro" id="IPR036594">
    <property type="entry name" value="Meth_synthase_dom"/>
</dbReference>
<dbReference type="InterPro" id="IPR000551">
    <property type="entry name" value="MerR-type_HTH_dom"/>
</dbReference>
<dbReference type="KEGG" id="stcm:SCMC78_05580"/>
<evidence type="ECO:0000259" key="3">
    <source>
        <dbReference type="PROSITE" id="PS50937"/>
    </source>
</evidence>
<proteinExistence type="predicted"/>
<dbReference type="AlphaFoldDB" id="A0AB33K5K3"/>
<dbReference type="GO" id="GO:0003700">
    <property type="term" value="F:DNA-binding transcription factor activity"/>
    <property type="evidence" value="ECO:0007669"/>
    <property type="project" value="InterPro"/>
</dbReference>
<name>A0AB33K5K3_9ACTN</name>
<organism evidence="4">
    <name type="scientific">Streptomyces sp. CMC78</name>
    <dbReference type="NCBI Taxonomy" id="3231512"/>
    <lineage>
        <taxon>Bacteria</taxon>
        <taxon>Bacillati</taxon>
        <taxon>Actinomycetota</taxon>
        <taxon>Actinomycetes</taxon>
        <taxon>Kitasatosporales</taxon>
        <taxon>Streptomycetaceae</taxon>
        <taxon>Streptomyces</taxon>
    </lineage>
</organism>
<dbReference type="Pfam" id="PF13411">
    <property type="entry name" value="MerR_1"/>
    <property type="match status" value="1"/>
</dbReference>
<dbReference type="CDD" id="cd01104">
    <property type="entry name" value="HTH_MlrA-CarA"/>
    <property type="match status" value="1"/>
</dbReference>